<keyword evidence="2" id="KW-0808">Transferase</keyword>
<accession>K4LIF8</accession>
<gene>
    <name evidence="2" type="ordered locus">Tph_c25090</name>
</gene>
<sequence>MELDWAAVWHQKRENYFWTKRLKEKGLTNEDYWDNYPDELYFGYEYKNYPGAILEKMKRYLSPNSTVLDIGAGDGAYTVPLARLVREVTVVEPSRGQIRRLLKRAEGLENIKIINKHWEDVAPEELQEYDLVNAAYCFAMPDIKDALMKMWDCTRGVLFLVTQAGSSLAAVYPLFVSDYEPPPDYIVLYNVVYQLGIKANVEINTRRYLYPWDLLVKTWRHDEEITPEDENKVRAFLEAEGKLVTKEDGTLWVKCWYRDAVIYAEKEQSRLG</sequence>
<dbReference type="AlphaFoldDB" id="K4LIF8"/>
<reference evidence="2 3" key="1">
    <citation type="journal article" date="2012" name="BMC Genomics">
        <title>Genome-guided analysis of physiological and morphological traits of the fermentative acetate oxidizer Thermacetogenium phaeum.</title>
        <authorList>
            <person name="Oehler D."/>
            <person name="Poehlein A."/>
            <person name="Leimbach A."/>
            <person name="Muller N."/>
            <person name="Daniel R."/>
            <person name="Gottschalk G."/>
            <person name="Schink B."/>
        </authorList>
    </citation>
    <scope>NUCLEOTIDE SEQUENCE [LARGE SCALE GENOMIC DNA]</scope>
    <source>
        <strain evidence="3">ATCC BAA-254 / DSM 26808 / PB</strain>
    </source>
</reference>
<dbReference type="GO" id="GO:0008168">
    <property type="term" value="F:methyltransferase activity"/>
    <property type="evidence" value="ECO:0007669"/>
    <property type="project" value="UniProtKB-KW"/>
</dbReference>
<dbReference type="InterPro" id="IPR050723">
    <property type="entry name" value="CFA/CMAS"/>
</dbReference>
<proteinExistence type="predicted"/>
<dbReference type="GO" id="GO:0032259">
    <property type="term" value="P:methylation"/>
    <property type="evidence" value="ECO:0007669"/>
    <property type="project" value="UniProtKB-KW"/>
</dbReference>
<feature type="domain" description="Methyltransferase" evidence="1">
    <location>
        <begin position="67"/>
        <end position="154"/>
    </location>
</feature>
<dbReference type="EMBL" id="CP003732">
    <property type="protein sequence ID" value="AFV12683.1"/>
    <property type="molecule type" value="Genomic_DNA"/>
</dbReference>
<dbReference type="PANTHER" id="PTHR43667:SF2">
    <property type="entry name" value="FATTY ACID C-METHYL TRANSFERASE"/>
    <property type="match status" value="1"/>
</dbReference>
<evidence type="ECO:0000313" key="2">
    <source>
        <dbReference type="EMBL" id="AFV12683.1"/>
    </source>
</evidence>
<dbReference type="CDD" id="cd02440">
    <property type="entry name" value="AdoMet_MTases"/>
    <property type="match status" value="1"/>
</dbReference>
<dbReference type="PANTHER" id="PTHR43667">
    <property type="entry name" value="CYCLOPROPANE-FATTY-ACYL-PHOSPHOLIPID SYNTHASE"/>
    <property type="match status" value="1"/>
</dbReference>
<dbReference type="RefSeq" id="WP_015051545.1">
    <property type="nucleotide sequence ID" value="NC_018870.1"/>
</dbReference>
<dbReference type="eggNOG" id="COG0357">
    <property type="taxonomic scope" value="Bacteria"/>
</dbReference>
<evidence type="ECO:0000313" key="3">
    <source>
        <dbReference type="Proteomes" id="UP000000467"/>
    </source>
</evidence>
<dbReference type="KEGG" id="tpz:Tph_c25090"/>
<dbReference type="SUPFAM" id="SSF53335">
    <property type="entry name" value="S-adenosyl-L-methionine-dependent methyltransferases"/>
    <property type="match status" value="1"/>
</dbReference>
<name>K4LIF8_THEPS</name>
<dbReference type="InterPro" id="IPR029063">
    <property type="entry name" value="SAM-dependent_MTases_sf"/>
</dbReference>
<dbReference type="EC" id="2.1.1.-" evidence="2"/>
<protein>
    <submittedName>
        <fullName evidence="2">Putative methyltransferase</fullName>
        <ecNumber evidence="2">2.1.1.-</ecNumber>
    </submittedName>
</protein>
<dbReference type="STRING" id="1089553.Tph_c25090"/>
<dbReference type="Proteomes" id="UP000000467">
    <property type="component" value="Chromosome"/>
</dbReference>
<dbReference type="InterPro" id="IPR041698">
    <property type="entry name" value="Methyltransf_25"/>
</dbReference>
<keyword evidence="3" id="KW-1185">Reference proteome</keyword>
<organism evidence="2 3">
    <name type="scientific">Thermacetogenium phaeum (strain ATCC BAA-254 / DSM 26808 / PB)</name>
    <dbReference type="NCBI Taxonomy" id="1089553"/>
    <lineage>
        <taxon>Bacteria</taxon>
        <taxon>Bacillati</taxon>
        <taxon>Bacillota</taxon>
        <taxon>Clostridia</taxon>
        <taxon>Thermoanaerobacterales</taxon>
        <taxon>Thermoanaerobacteraceae</taxon>
        <taxon>Thermacetogenium</taxon>
    </lineage>
</organism>
<dbReference type="OrthoDB" id="9791837at2"/>
<dbReference type="HOGENOM" id="CLU_060275_0_0_9"/>
<keyword evidence="2" id="KW-0489">Methyltransferase</keyword>
<dbReference type="Pfam" id="PF13649">
    <property type="entry name" value="Methyltransf_25"/>
    <property type="match status" value="1"/>
</dbReference>
<evidence type="ECO:0000259" key="1">
    <source>
        <dbReference type="Pfam" id="PF13649"/>
    </source>
</evidence>
<dbReference type="Gene3D" id="3.40.50.150">
    <property type="entry name" value="Vaccinia Virus protein VP39"/>
    <property type="match status" value="1"/>
</dbReference>